<sequence length="466" mass="53047">MNRKEAGISIPISRRQYQVPTKLPTYASRTKLYLPQTNSLSVSSRRTMDIRRENPNTLTPQYSSSGFKNCYQPPMQACKYIDITTPPQPQSSWMAFTEGTGFFQRQASANIDANRRHQVTTANNESVSLEKDKCTSMATESKPTFKYGYTTGRQAESSNDKLVEPGRYETLFCEKVYSRDLFYKLRRLPDYEIYGTVYYSYEIEFWPFGNHAFKETVSGHQMEDDLAAKDSVFSAALKKLDSLTLDTSTSRSENLIVKTESVKMRQPIHYEESEWKRVPPQESRRTEAVTQPAARNRPRVVLQEPCRTSGALQERVVSQDTGLTQGREGLRGSGEMRTVLQNPEMTRGPEGLRASGITRTVLQEPGMSRGREGLRDSSGGTRTVLQEPGMTRGREGLRDSSGGTRDSKNRACLEDAKDYEILHMKHGQFCKNRRKYQYPIKNQKAIKIIIELPFLVDHQLYGIIST</sequence>
<name>A0A1D2MYQ0_ORCCI</name>
<proteinExistence type="predicted"/>
<comment type="caution">
    <text evidence="2">The sequence shown here is derived from an EMBL/GenBank/DDBJ whole genome shotgun (WGS) entry which is preliminary data.</text>
</comment>
<evidence type="ECO:0000313" key="3">
    <source>
        <dbReference type="Proteomes" id="UP000094527"/>
    </source>
</evidence>
<feature type="region of interest" description="Disordered" evidence="1">
    <location>
        <begin position="366"/>
        <end position="408"/>
    </location>
</feature>
<organism evidence="2 3">
    <name type="scientific">Orchesella cincta</name>
    <name type="common">Springtail</name>
    <name type="synonym">Podura cincta</name>
    <dbReference type="NCBI Taxonomy" id="48709"/>
    <lineage>
        <taxon>Eukaryota</taxon>
        <taxon>Metazoa</taxon>
        <taxon>Ecdysozoa</taxon>
        <taxon>Arthropoda</taxon>
        <taxon>Hexapoda</taxon>
        <taxon>Collembola</taxon>
        <taxon>Entomobryomorpha</taxon>
        <taxon>Entomobryoidea</taxon>
        <taxon>Orchesellidae</taxon>
        <taxon>Orchesellinae</taxon>
        <taxon>Orchesella</taxon>
    </lineage>
</organism>
<reference evidence="2 3" key="1">
    <citation type="journal article" date="2016" name="Genome Biol. Evol.">
        <title>Gene Family Evolution Reflects Adaptation to Soil Environmental Stressors in the Genome of the Collembolan Orchesella cincta.</title>
        <authorList>
            <person name="Faddeeva-Vakhrusheva A."/>
            <person name="Derks M.F."/>
            <person name="Anvar S.Y."/>
            <person name="Agamennone V."/>
            <person name="Suring W."/>
            <person name="Smit S."/>
            <person name="van Straalen N.M."/>
            <person name="Roelofs D."/>
        </authorList>
    </citation>
    <scope>NUCLEOTIDE SEQUENCE [LARGE SCALE GENOMIC DNA]</scope>
    <source>
        <tissue evidence="2">Mixed pool</tissue>
    </source>
</reference>
<feature type="region of interest" description="Disordered" evidence="1">
    <location>
        <begin position="276"/>
        <end position="296"/>
    </location>
</feature>
<evidence type="ECO:0000256" key="1">
    <source>
        <dbReference type="SAM" id="MobiDB-lite"/>
    </source>
</evidence>
<gene>
    <name evidence="2" type="ORF">Ocin01_08508</name>
</gene>
<dbReference type="EMBL" id="LJIJ01000375">
    <property type="protein sequence ID" value="ODM98173.1"/>
    <property type="molecule type" value="Genomic_DNA"/>
</dbReference>
<feature type="compositionally biased region" description="Basic and acidic residues" evidence="1">
    <location>
        <begin position="276"/>
        <end position="287"/>
    </location>
</feature>
<protein>
    <submittedName>
        <fullName evidence="2">Uncharacterized protein</fullName>
    </submittedName>
</protein>
<accession>A0A1D2MYQ0</accession>
<keyword evidence="3" id="KW-1185">Reference proteome</keyword>
<dbReference type="Proteomes" id="UP000094527">
    <property type="component" value="Unassembled WGS sequence"/>
</dbReference>
<dbReference type="AlphaFoldDB" id="A0A1D2MYQ0"/>
<evidence type="ECO:0000313" key="2">
    <source>
        <dbReference type="EMBL" id="ODM98173.1"/>
    </source>
</evidence>